<keyword evidence="4" id="KW-1185">Reference proteome</keyword>
<evidence type="ECO:0000256" key="1">
    <source>
        <dbReference type="SAM" id="MobiDB-lite"/>
    </source>
</evidence>
<feature type="region of interest" description="Disordered" evidence="1">
    <location>
        <begin position="14"/>
        <end position="47"/>
    </location>
</feature>
<protein>
    <submittedName>
        <fullName evidence="3">DUF429 domain-containing protein</fullName>
    </submittedName>
</protein>
<dbReference type="EMBL" id="JALHLG010000001">
    <property type="protein sequence ID" value="MCJ2185220.1"/>
    <property type="molecule type" value="Genomic_DNA"/>
</dbReference>
<dbReference type="InterPro" id="IPR027417">
    <property type="entry name" value="P-loop_NTPase"/>
</dbReference>
<evidence type="ECO:0000313" key="3">
    <source>
        <dbReference type="EMBL" id="MCJ2185220.1"/>
    </source>
</evidence>
<feature type="domain" description="YprB ribonuclease H-like" evidence="2">
    <location>
        <begin position="64"/>
        <end position="214"/>
    </location>
</feature>
<proteinExistence type="predicted"/>
<organism evidence="3 4">
    <name type="scientific">Novosphingobium beihaiensis</name>
    <dbReference type="NCBI Taxonomy" id="2930389"/>
    <lineage>
        <taxon>Bacteria</taxon>
        <taxon>Pseudomonadati</taxon>
        <taxon>Pseudomonadota</taxon>
        <taxon>Alphaproteobacteria</taxon>
        <taxon>Sphingomonadales</taxon>
        <taxon>Sphingomonadaceae</taxon>
        <taxon>Novosphingobium</taxon>
    </lineage>
</organism>
<dbReference type="PANTHER" id="PTHR38462">
    <property type="entry name" value="EXONUCLEASE-LIKE PROTEIN"/>
    <property type="match status" value="1"/>
</dbReference>
<dbReference type="InterPro" id="IPR036397">
    <property type="entry name" value="RNaseH_sf"/>
</dbReference>
<gene>
    <name evidence="3" type="ORF">MTR66_00145</name>
</gene>
<dbReference type="Gene3D" id="3.40.50.300">
    <property type="entry name" value="P-loop containing nucleotide triphosphate hydrolases"/>
    <property type="match status" value="1"/>
</dbReference>
<dbReference type="Pfam" id="PF13482">
    <property type="entry name" value="RNase_H_2"/>
    <property type="match status" value="1"/>
</dbReference>
<comment type="caution">
    <text evidence="3">The sequence shown here is derived from an EMBL/GenBank/DDBJ whole genome shotgun (WGS) entry which is preliminary data.</text>
</comment>
<name>A0ABT0BJT9_9SPHN</name>
<dbReference type="InterPro" id="IPR038720">
    <property type="entry name" value="YprB_RNase_H-like_dom"/>
</dbReference>
<dbReference type="Proteomes" id="UP001202281">
    <property type="component" value="Unassembled WGS sequence"/>
</dbReference>
<sequence length="649" mass="72592">MKLSGSKLTRILDDREAPAAQGKRVGQRHLNSNAMPIPTDVKLSSRPKSSRDLAPLLAHPDQVMFLDIETTGLSRHYDYITAIGYEMGGRYDVWLAGDDITSFRSALESARSLVTFNGTLFDLPFIEDAFGNLNWPSHHVDLRYACRRAGLVGGQKRIEEQLQIKCREGMEGVDGAMAVLLWHRYLRGDDHALEQLVSYNCADVRAMTHILDHVVSELVPQDLLAYKKSLYSFKYLADGHEYRLPRRRRHIPVHLRPAATFESLFSGTFVANATIVGLDLTGSEKRLTGMCFMRGNQAETEAVATDDEIVDKIVSAQPDLVSIDSPLCLPTGRTTVFDDDPQRHFGIMRISERILKRRGINVYPCLLPSMQRLTARGIEIATRLRERGIRVIECYPGAAQDIMGIPRKGAGVEWLKLGMSEFGIHGAFETEHVTHDELDAITCSIVGAFHLAGMTEGLSGPEEEPMIVPRLNGESTQVVGLSGEIMSGKTSTARILEDEGFAYTRISEVIDDVIRERGEMPSREARQRIGLELHRSPGQRWLCRKAIERIPGEVPSRIVVDGLRWPEDIDYLRERFGGGFKHVHVKAPLDARLNRARSVGRMTELQWAAEHPVESGVSALEGVADDVLMNDGSLVSLRQRIRKFMQLEP</sequence>
<dbReference type="SUPFAM" id="SSF53098">
    <property type="entry name" value="Ribonuclease H-like"/>
    <property type="match status" value="1"/>
</dbReference>
<dbReference type="InterPro" id="IPR012337">
    <property type="entry name" value="RNaseH-like_sf"/>
</dbReference>
<reference evidence="3 4" key="1">
    <citation type="submission" date="2022-04" db="EMBL/GenBank/DDBJ databases">
        <title>Identification of a novel bacterium isolated from mangrove sediments.</title>
        <authorList>
            <person name="Pan X."/>
        </authorList>
    </citation>
    <scope>NUCLEOTIDE SEQUENCE [LARGE SCALE GENOMIC DNA]</scope>
    <source>
        <strain evidence="3 4">B2638</strain>
    </source>
</reference>
<dbReference type="SUPFAM" id="SSF52540">
    <property type="entry name" value="P-loop containing nucleoside triphosphate hydrolases"/>
    <property type="match status" value="1"/>
</dbReference>
<evidence type="ECO:0000313" key="4">
    <source>
        <dbReference type="Proteomes" id="UP001202281"/>
    </source>
</evidence>
<dbReference type="PANTHER" id="PTHR38462:SF1">
    <property type="entry name" value="YPRB RIBONUCLEASE H-LIKE DOMAIN-CONTAINING PROTEIN"/>
    <property type="match status" value="1"/>
</dbReference>
<dbReference type="Gene3D" id="3.30.420.10">
    <property type="entry name" value="Ribonuclease H-like superfamily/Ribonuclease H"/>
    <property type="match status" value="1"/>
</dbReference>
<accession>A0ABT0BJT9</accession>
<evidence type="ECO:0000259" key="2">
    <source>
        <dbReference type="Pfam" id="PF13482"/>
    </source>
</evidence>